<keyword evidence="2" id="KW-0805">Transcription regulation</keyword>
<evidence type="ECO:0000313" key="9">
    <source>
        <dbReference type="Proteomes" id="UP000199629"/>
    </source>
</evidence>
<proteinExistence type="inferred from homology"/>
<dbReference type="GO" id="GO:0006352">
    <property type="term" value="P:DNA-templated transcription initiation"/>
    <property type="evidence" value="ECO:0007669"/>
    <property type="project" value="InterPro"/>
</dbReference>
<keyword evidence="5" id="KW-0804">Transcription</keyword>
<sequence>MDEDDRARLAEFVTSRTPALMRVAYLLTGDRHAAEDLFQSALAKTIPRWRALRHTDPEGYLRTVMYREQVSWWRRLGRRRETALTAADEAVQPDTSGGTDVRLAMRAALRLLPPAQRTVLVLRYYEDLTETQVAEALGCTVGTVRSRTHRAVARLRQLMPDVELLEVRR</sequence>
<dbReference type="InterPro" id="IPR013324">
    <property type="entry name" value="RNA_pol_sigma_r3/r4-like"/>
</dbReference>
<evidence type="ECO:0000259" key="7">
    <source>
        <dbReference type="Pfam" id="PF08281"/>
    </source>
</evidence>
<feature type="domain" description="RNA polymerase sigma-70 region 2" evidence="6">
    <location>
        <begin position="13"/>
        <end position="78"/>
    </location>
</feature>
<dbReference type="PANTHER" id="PTHR43133">
    <property type="entry name" value="RNA POLYMERASE ECF-TYPE SIGMA FACTO"/>
    <property type="match status" value="1"/>
</dbReference>
<evidence type="ECO:0000256" key="2">
    <source>
        <dbReference type="ARBA" id="ARBA00023015"/>
    </source>
</evidence>
<dbReference type="SUPFAM" id="SSF88659">
    <property type="entry name" value="Sigma3 and sigma4 domains of RNA polymerase sigma factors"/>
    <property type="match status" value="1"/>
</dbReference>
<dbReference type="EMBL" id="FMCS01000004">
    <property type="protein sequence ID" value="SCE98301.1"/>
    <property type="molecule type" value="Genomic_DNA"/>
</dbReference>
<evidence type="ECO:0000256" key="4">
    <source>
        <dbReference type="ARBA" id="ARBA00023125"/>
    </source>
</evidence>
<protein>
    <submittedName>
        <fullName evidence="8">RNA polymerase sigma-70 factor, sigma-E family</fullName>
    </submittedName>
</protein>
<dbReference type="Gene3D" id="1.10.10.10">
    <property type="entry name" value="Winged helix-like DNA-binding domain superfamily/Winged helix DNA-binding domain"/>
    <property type="match status" value="1"/>
</dbReference>
<dbReference type="Proteomes" id="UP000199629">
    <property type="component" value="Unassembled WGS sequence"/>
</dbReference>
<dbReference type="RefSeq" id="WP_091262529.1">
    <property type="nucleotide sequence ID" value="NZ_FMCS01000004.1"/>
</dbReference>
<dbReference type="InterPro" id="IPR039425">
    <property type="entry name" value="RNA_pol_sigma-70-like"/>
</dbReference>
<comment type="similarity">
    <text evidence="1">Belongs to the sigma-70 factor family. ECF subfamily.</text>
</comment>
<name>A0A1C4WQX2_9ACTN</name>
<evidence type="ECO:0000256" key="5">
    <source>
        <dbReference type="ARBA" id="ARBA00023163"/>
    </source>
</evidence>
<dbReference type="CDD" id="cd06171">
    <property type="entry name" value="Sigma70_r4"/>
    <property type="match status" value="1"/>
</dbReference>
<dbReference type="InterPro" id="IPR014284">
    <property type="entry name" value="RNA_pol_sigma-70_dom"/>
</dbReference>
<dbReference type="GO" id="GO:0003677">
    <property type="term" value="F:DNA binding"/>
    <property type="evidence" value="ECO:0007669"/>
    <property type="project" value="UniProtKB-KW"/>
</dbReference>
<dbReference type="SUPFAM" id="SSF88946">
    <property type="entry name" value="Sigma2 domain of RNA polymerase sigma factors"/>
    <property type="match status" value="1"/>
</dbReference>
<organism evidence="8 9">
    <name type="scientific">Micromonospora chaiyaphumensis</name>
    <dbReference type="NCBI Taxonomy" id="307119"/>
    <lineage>
        <taxon>Bacteria</taxon>
        <taxon>Bacillati</taxon>
        <taxon>Actinomycetota</taxon>
        <taxon>Actinomycetes</taxon>
        <taxon>Micromonosporales</taxon>
        <taxon>Micromonosporaceae</taxon>
        <taxon>Micromonospora</taxon>
    </lineage>
</organism>
<keyword evidence="9" id="KW-1185">Reference proteome</keyword>
<evidence type="ECO:0000256" key="1">
    <source>
        <dbReference type="ARBA" id="ARBA00010641"/>
    </source>
</evidence>
<keyword evidence="3" id="KW-0731">Sigma factor</keyword>
<dbReference type="Gene3D" id="1.10.1740.10">
    <property type="match status" value="1"/>
</dbReference>
<dbReference type="Pfam" id="PF04542">
    <property type="entry name" value="Sigma70_r2"/>
    <property type="match status" value="1"/>
</dbReference>
<dbReference type="InterPro" id="IPR013325">
    <property type="entry name" value="RNA_pol_sigma_r2"/>
</dbReference>
<evidence type="ECO:0000259" key="6">
    <source>
        <dbReference type="Pfam" id="PF04542"/>
    </source>
</evidence>
<keyword evidence="4" id="KW-0238">DNA-binding</keyword>
<dbReference type="InterPro" id="IPR013249">
    <property type="entry name" value="RNA_pol_sigma70_r4_t2"/>
</dbReference>
<gene>
    <name evidence="8" type="ORF">GA0070214_104222</name>
</gene>
<dbReference type="AlphaFoldDB" id="A0A1C4WQX2"/>
<accession>A0A1C4WQX2</accession>
<reference evidence="9" key="1">
    <citation type="submission" date="2016-06" db="EMBL/GenBank/DDBJ databases">
        <authorList>
            <person name="Varghese N."/>
            <person name="Submissions Spin"/>
        </authorList>
    </citation>
    <scope>NUCLEOTIDE SEQUENCE [LARGE SCALE GENOMIC DNA]</scope>
    <source>
        <strain evidence="9">DSM 45246</strain>
    </source>
</reference>
<dbReference type="Pfam" id="PF08281">
    <property type="entry name" value="Sigma70_r4_2"/>
    <property type="match status" value="1"/>
</dbReference>
<dbReference type="PANTHER" id="PTHR43133:SF50">
    <property type="entry name" value="ECF RNA POLYMERASE SIGMA FACTOR SIGM"/>
    <property type="match status" value="1"/>
</dbReference>
<evidence type="ECO:0000313" key="8">
    <source>
        <dbReference type="EMBL" id="SCE98301.1"/>
    </source>
</evidence>
<evidence type="ECO:0000256" key="3">
    <source>
        <dbReference type="ARBA" id="ARBA00023082"/>
    </source>
</evidence>
<dbReference type="InterPro" id="IPR036388">
    <property type="entry name" value="WH-like_DNA-bd_sf"/>
</dbReference>
<dbReference type="NCBIfam" id="TIGR02983">
    <property type="entry name" value="SigE-fam_strep"/>
    <property type="match status" value="1"/>
</dbReference>
<dbReference type="InterPro" id="IPR007627">
    <property type="entry name" value="RNA_pol_sigma70_r2"/>
</dbReference>
<feature type="domain" description="RNA polymerase sigma factor 70 region 4 type 2" evidence="7">
    <location>
        <begin position="103"/>
        <end position="155"/>
    </location>
</feature>
<dbReference type="InterPro" id="IPR014325">
    <property type="entry name" value="RNA_pol_sigma-E_actinobac"/>
</dbReference>
<dbReference type="NCBIfam" id="TIGR02937">
    <property type="entry name" value="sigma70-ECF"/>
    <property type="match status" value="1"/>
</dbReference>
<dbReference type="GO" id="GO:0016987">
    <property type="term" value="F:sigma factor activity"/>
    <property type="evidence" value="ECO:0007669"/>
    <property type="project" value="UniProtKB-KW"/>
</dbReference>